<evidence type="ECO:0000313" key="13">
    <source>
        <dbReference type="EMBL" id="VFJ87918.1"/>
    </source>
</evidence>
<evidence type="ECO:0000256" key="9">
    <source>
        <dbReference type="ARBA" id="ARBA00023136"/>
    </source>
</evidence>
<feature type="transmembrane region" description="Helical" evidence="11">
    <location>
        <begin position="134"/>
        <end position="159"/>
    </location>
</feature>
<dbReference type="CDD" id="cd06261">
    <property type="entry name" value="TM_PBP2"/>
    <property type="match status" value="1"/>
</dbReference>
<keyword evidence="6 11" id="KW-1133">Transmembrane helix</keyword>
<feature type="transmembrane region" description="Helical" evidence="11">
    <location>
        <begin position="274"/>
        <end position="297"/>
    </location>
</feature>
<sequence length="310" mass="33445">MLRFLLSRLLSAVVVIFGVVCLVFLLIHLVPGDPVEVMLGESARPAERETLREALGLDRPIGVQLARYLEGLARLDLGYSLHAKRPVAEMLAERIPATLVLALAALMVAVCIAIPLGAIAAVRKDTAWDRLAMGFAMVGVSIPNFVVGPVLILIFSVWLRWLPVSGREEGVASLILPAITLGTALAAILSRMVRSSLLEVLGDDFVRTARAKGLREPQVIFFHALPNAALSIITVLGLQLGALLGGAVITESVFSWPGLGQLIMESIARRDYPVLQGCVLVISLAYVVVNTMTDLIYARLDPRIHLGERP</sequence>
<evidence type="ECO:0000256" key="8">
    <source>
        <dbReference type="ARBA" id="ARBA00023112"/>
    </source>
</evidence>
<evidence type="ECO:0000256" key="7">
    <source>
        <dbReference type="ARBA" id="ARBA00023065"/>
    </source>
</evidence>
<dbReference type="Pfam" id="PF00528">
    <property type="entry name" value="BPD_transp_1"/>
    <property type="match status" value="1"/>
</dbReference>
<dbReference type="Gene3D" id="1.10.3720.10">
    <property type="entry name" value="MetI-like"/>
    <property type="match status" value="1"/>
</dbReference>
<keyword evidence="8" id="KW-0921">Nickel transport</keyword>
<accession>A0A450U7T9</accession>
<name>A0A450U7T9_9GAMM</name>
<keyword evidence="3" id="KW-1003">Cell membrane</keyword>
<evidence type="ECO:0000256" key="4">
    <source>
        <dbReference type="ARBA" id="ARBA00022596"/>
    </source>
</evidence>
<dbReference type="SUPFAM" id="SSF161098">
    <property type="entry name" value="MetI-like"/>
    <property type="match status" value="1"/>
</dbReference>
<evidence type="ECO:0000256" key="1">
    <source>
        <dbReference type="ARBA" id="ARBA00004651"/>
    </source>
</evidence>
<protein>
    <submittedName>
        <fullName evidence="13">Peptide/nickel transport system permease protein</fullName>
    </submittedName>
</protein>
<dbReference type="InterPro" id="IPR050045">
    <property type="entry name" value="Opp2B"/>
</dbReference>
<feature type="transmembrane region" description="Helical" evidence="11">
    <location>
        <begin position="99"/>
        <end position="122"/>
    </location>
</feature>
<dbReference type="AlphaFoldDB" id="A0A450U7T9"/>
<dbReference type="PANTHER" id="PTHR43163">
    <property type="entry name" value="DIPEPTIDE TRANSPORT SYSTEM PERMEASE PROTEIN DPPB-RELATED"/>
    <property type="match status" value="1"/>
</dbReference>
<feature type="transmembrane region" description="Helical" evidence="11">
    <location>
        <begin position="9"/>
        <end position="30"/>
    </location>
</feature>
<gene>
    <name evidence="13" type="ORF">BECKLFY1418B_GA0070995_100842</name>
</gene>
<evidence type="ECO:0000256" key="3">
    <source>
        <dbReference type="ARBA" id="ARBA00022475"/>
    </source>
</evidence>
<organism evidence="13">
    <name type="scientific">Candidatus Kentrum sp. LFY</name>
    <dbReference type="NCBI Taxonomy" id="2126342"/>
    <lineage>
        <taxon>Bacteria</taxon>
        <taxon>Pseudomonadati</taxon>
        <taxon>Pseudomonadota</taxon>
        <taxon>Gammaproteobacteria</taxon>
        <taxon>Candidatus Kentrum</taxon>
    </lineage>
</organism>
<keyword evidence="9 11" id="KW-0472">Membrane</keyword>
<dbReference type="InterPro" id="IPR035906">
    <property type="entry name" value="MetI-like_sf"/>
</dbReference>
<evidence type="ECO:0000259" key="12">
    <source>
        <dbReference type="PROSITE" id="PS50928"/>
    </source>
</evidence>
<keyword evidence="7" id="KW-0406">Ion transport</keyword>
<keyword evidence="5 11" id="KW-0812">Transmembrane</keyword>
<dbReference type="NCBIfam" id="NF045470">
    <property type="entry name" value="Opp2B"/>
    <property type="match status" value="1"/>
</dbReference>
<dbReference type="Pfam" id="PF19300">
    <property type="entry name" value="BPD_transp_1_N"/>
    <property type="match status" value="1"/>
</dbReference>
<dbReference type="GO" id="GO:0015099">
    <property type="term" value="F:nickel cation transmembrane transporter activity"/>
    <property type="evidence" value="ECO:0007669"/>
    <property type="project" value="InterPro"/>
</dbReference>
<dbReference type="PANTHER" id="PTHR43163:SF6">
    <property type="entry name" value="DIPEPTIDE TRANSPORT SYSTEM PERMEASE PROTEIN DPPB-RELATED"/>
    <property type="match status" value="1"/>
</dbReference>
<dbReference type="GO" id="GO:0005886">
    <property type="term" value="C:plasma membrane"/>
    <property type="evidence" value="ECO:0007669"/>
    <property type="project" value="UniProtKB-SubCell"/>
</dbReference>
<evidence type="ECO:0000256" key="10">
    <source>
        <dbReference type="ARBA" id="ARBA00024202"/>
    </source>
</evidence>
<feature type="transmembrane region" description="Helical" evidence="11">
    <location>
        <begin position="220"/>
        <end position="249"/>
    </location>
</feature>
<evidence type="ECO:0000256" key="11">
    <source>
        <dbReference type="RuleBase" id="RU363032"/>
    </source>
</evidence>
<keyword evidence="2 11" id="KW-0813">Transport</keyword>
<evidence type="ECO:0000256" key="5">
    <source>
        <dbReference type="ARBA" id="ARBA00022692"/>
    </source>
</evidence>
<feature type="transmembrane region" description="Helical" evidence="11">
    <location>
        <begin position="171"/>
        <end position="189"/>
    </location>
</feature>
<dbReference type="InterPro" id="IPR000515">
    <property type="entry name" value="MetI-like"/>
</dbReference>
<proteinExistence type="inferred from homology"/>
<dbReference type="PROSITE" id="PS50928">
    <property type="entry name" value="ABC_TM1"/>
    <property type="match status" value="1"/>
</dbReference>
<reference evidence="13" key="1">
    <citation type="submission" date="2019-02" db="EMBL/GenBank/DDBJ databases">
        <authorList>
            <person name="Gruber-Vodicka R. H."/>
            <person name="Seah K. B. B."/>
        </authorList>
    </citation>
    <scope>NUCLEOTIDE SEQUENCE</scope>
    <source>
        <strain evidence="13">BECK_M7</strain>
    </source>
</reference>
<dbReference type="EMBL" id="CAADFF010000008">
    <property type="protein sequence ID" value="VFJ87918.1"/>
    <property type="molecule type" value="Genomic_DNA"/>
</dbReference>
<evidence type="ECO:0000256" key="6">
    <source>
        <dbReference type="ARBA" id="ARBA00022989"/>
    </source>
</evidence>
<evidence type="ECO:0000256" key="2">
    <source>
        <dbReference type="ARBA" id="ARBA00022448"/>
    </source>
</evidence>
<comment type="similarity">
    <text evidence="10">Belongs to the binding-protein-dependent transport system permease family. OppBC subfamily.</text>
</comment>
<feature type="domain" description="ABC transmembrane type-1" evidence="12">
    <location>
        <begin position="95"/>
        <end position="297"/>
    </location>
</feature>
<dbReference type="InterPro" id="IPR045621">
    <property type="entry name" value="BPD_transp_1_N"/>
</dbReference>
<comment type="subcellular location">
    <subcellularLocation>
        <location evidence="1 11">Cell membrane</location>
        <topology evidence="1 11">Multi-pass membrane protein</topology>
    </subcellularLocation>
</comment>
<keyword evidence="4" id="KW-0533">Nickel</keyword>